<dbReference type="AlphaFoldDB" id="A0A840P582"/>
<dbReference type="RefSeq" id="WP_185049609.1">
    <property type="nucleotide sequence ID" value="NZ_BAABIX010000003.1"/>
</dbReference>
<evidence type="ECO:0000259" key="1">
    <source>
        <dbReference type="Pfam" id="PF13649"/>
    </source>
</evidence>
<dbReference type="SUPFAM" id="SSF53335">
    <property type="entry name" value="S-adenosyl-L-methionine-dependent methyltransferases"/>
    <property type="match status" value="1"/>
</dbReference>
<dbReference type="PANTHER" id="PTHR42912:SF80">
    <property type="entry name" value="METHYLTRANSFERASE DOMAIN-CONTAINING PROTEIN"/>
    <property type="match status" value="1"/>
</dbReference>
<protein>
    <submittedName>
        <fullName evidence="2">SAM-dependent methyltransferase</fullName>
    </submittedName>
</protein>
<dbReference type="GO" id="GO:0032259">
    <property type="term" value="P:methylation"/>
    <property type="evidence" value="ECO:0007669"/>
    <property type="project" value="UniProtKB-KW"/>
</dbReference>
<dbReference type="InterPro" id="IPR029063">
    <property type="entry name" value="SAM-dependent_MTases_sf"/>
</dbReference>
<dbReference type="GO" id="GO:0008168">
    <property type="term" value="F:methyltransferase activity"/>
    <property type="evidence" value="ECO:0007669"/>
    <property type="project" value="UniProtKB-KW"/>
</dbReference>
<proteinExistence type="predicted"/>
<sequence length="228" mass="25964">MLSSSTAPAVLTHGADVDQLHLWNSLHRRYWNSEERETPTSLARFLAHLLPDRQRILELGCGSGRDAVFLHGQGHAVTATDFSQYAIDENVRFHGDSGVEFRIQDLRTPFGFADGAFDAVYARLSLHYFSDEVTRAVFREIHRVLRPGGLLLFTCRSTDDPLHGEGDRLGPSIYSSQGQIRHFFTVDYTREVLSGERRFEIDDLVLREERVYDSRSSIVRCLARRSGH</sequence>
<feature type="domain" description="Methyltransferase" evidence="1">
    <location>
        <begin position="56"/>
        <end position="149"/>
    </location>
</feature>
<dbReference type="PANTHER" id="PTHR42912">
    <property type="entry name" value="METHYLTRANSFERASE"/>
    <property type="match status" value="1"/>
</dbReference>
<dbReference type="InterPro" id="IPR041698">
    <property type="entry name" value="Methyltransf_25"/>
</dbReference>
<dbReference type="Proteomes" id="UP000578449">
    <property type="component" value="Unassembled WGS sequence"/>
</dbReference>
<keyword evidence="3" id="KW-1185">Reference proteome</keyword>
<dbReference type="CDD" id="cd02440">
    <property type="entry name" value="AdoMet_MTases"/>
    <property type="match status" value="1"/>
</dbReference>
<dbReference type="InterPro" id="IPR050508">
    <property type="entry name" value="Methyltransf_Superfamily"/>
</dbReference>
<evidence type="ECO:0000313" key="3">
    <source>
        <dbReference type="Proteomes" id="UP000578449"/>
    </source>
</evidence>
<dbReference type="Pfam" id="PF13649">
    <property type="entry name" value="Methyltransf_25"/>
    <property type="match status" value="1"/>
</dbReference>
<dbReference type="EMBL" id="JACHGN010000004">
    <property type="protein sequence ID" value="MBB5132640.1"/>
    <property type="molecule type" value="Genomic_DNA"/>
</dbReference>
<organism evidence="2 3">
    <name type="scientific">Thermocatellispora tengchongensis</name>
    <dbReference type="NCBI Taxonomy" id="1073253"/>
    <lineage>
        <taxon>Bacteria</taxon>
        <taxon>Bacillati</taxon>
        <taxon>Actinomycetota</taxon>
        <taxon>Actinomycetes</taxon>
        <taxon>Streptosporangiales</taxon>
        <taxon>Streptosporangiaceae</taxon>
        <taxon>Thermocatellispora</taxon>
    </lineage>
</organism>
<keyword evidence="2" id="KW-0489">Methyltransferase</keyword>
<dbReference type="Gene3D" id="3.40.50.150">
    <property type="entry name" value="Vaccinia Virus protein VP39"/>
    <property type="match status" value="1"/>
</dbReference>
<comment type="caution">
    <text evidence="2">The sequence shown here is derived from an EMBL/GenBank/DDBJ whole genome shotgun (WGS) entry which is preliminary data.</text>
</comment>
<keyword evidence="2" id="KW-0808">Transferase</keyword>
<reference evidence="2 3" key="1">
    <citation type="submission" date="2020-08" db="EMBL/GenBank/DDBJ databases">
        <title>Genomic Encyclopedia of Type Strains, Phase IV (KMG-IV): sequencing the most valuable type-strain genomes for metagenomic binning, comparative biology and taxonomic classification.</title>
        <authorList>
            <person name="Goeker M."/>
        </authorList>
    </citation>
    <scope>NUCLEOTIDE SEQUENCE [LARGE SCALE GENOMIC DNA]</scope>
    <source>
        <strain evidence="2 3">DSM 45615</strain>
    </source>
</reference>
<gene>
    <name evidence="2" type="ORF">HNP84_002356</name>
</gene>
<evidence type="ECO:0000313" key="2">
    <source>
        <dbReference type="EMBL" id="MBB5132640.1"/>
    </source>
</evidence>
<accession>A0A840P582</accession>
<name>A0A840P582_9ACTN</name>